<protein>
    <submittedName>
        <fullName evidence="1">Uncharacterized protein</fullName>
    </submittedName>
</protein>
<dbReference type="Proteomes" id="UP000006854">
    <property type="component" value="Chromosome"/>
</dbReference>
<name>F2R346_STRVP</name>
<organism evidence="1 2">
    <name type="scientific">Streptomyces venezuelae (strain ATCC 10712 / CBS 650.69 / DSM 40230 / JCM 4526 / NBRC 13096 / PD 04745)</name>
    <dbReference type="NCBI Taxonomy" id="953739"/>
    <lineage>
        <taxon>Bacteria</taxon>
        <taxon>Bacillati</taxon>
        <taxon>Actinomycetota</taxon>
        <taxon>Actinomycetes</taxon>
        <taxon>Kitasatosporales</taxon>
        <taxon>Streptomycetaceae</taxon>
        <taxon>Streptomyces</taxon>
    </lineage>
</organism>
<reference evidence="1 2" key="1">
    <citation type="journal article" date="2011" name="BMC Genomics">
        <title>Genome-wide analysis of the role of GlnR in Streptomyces venezuelae provides new insights into global nitrogen regulation in actinomycetes.</title>
        <authorList>
            <person name="Pullan S.T."/>
            <person name="Bibb M.J."/>
            <person name="Merrick M."/>
        </authorList>
    </citation>
    <scope>NUCLEOTIDE SEQUENCE [LARGE SCALE GENOMIC DNA]</scope>
    <source>
        <strain evidence="1">ATCC 10712</strain>
    </source>
</reference>
<dbReference type="EMBL" id="FR845719">
    <property type="protein sequence ID" value="CCA53292.1"/>
    <property type="molecule type" value="Genomic_DNA"/>
</dbReference>
<evidence type="ECO:0000313" key="1">
    <source>
        <dbReference type="EMBL" id="CCA53292.1"/>
    </source>
</evidence>
<dbReference type="AlphaFoldDB" id="F2R346"/>
<evidence type="ECO:0000313" key="2">
    <source>
        <dbReference type="Proteomes" id="UP000006854"/>
    </source>
</evidence>
<dbReference type="HOGENOM" id="CLU_121956_0_0_11"/>
<dbReference type="eggNOG" id="ENOG50338W0">
    <property type="taxonomic scope" value="Bacteria"/>
</dbReference>
<sequence length="204" mass="22055">MLCTGESGSLICRRRQQCRRGGLCRIGWAAYRSAVSSSFQTIVDLEATAEDAVAHGERVAAWLVGEGIVRLPDHGPGPRWERATGFREASGSDGLTVVTGRTVFFSPQQSGPPVCPYCAVAFGDGHREVFSPVMDAWWNAGRGEVPCPACGRVVPLAAWEWAGDGLAFAYLGFEFWNGPALLPEFVTELGQALGHRTRFVRGKV</sequence>
<dbReference type="KEGG" id="sve:SVEN_0004"/>
<accession>F2R346</accession>
<dbReference type="STRING" id="953739.SVEN_0004"/>
<gene>
    <name evidence="1" type="ordered locus">SVEN_0004</name>
</gene>
<keyword evidence="2" id="KW-1185">Reference proteome</keyword>
<proteinExistence type="predicted"/>